<dbReference type="SUPFAM" id="SSF51110">
    <property type="entry name" value="alpha-D-mannose-specific plant lectins"/>
    <property type="match status" value="1"/>
</dbReference>
<feature type="region of interest" description="Disordered" evidence="14">
    <location>
        <begin position="695"/>
        <end position="715"/>
    </location>
</feature>
<evidence type="ECO:0000256" key="1">
    <source>
        <dbReference type="ARBA" id="ARBA00004251"/>
    </source>
</evidence>
<keyword evidence="6 13" id="KW-0547">Nucleotide-binding</keyword>
<gene>
    <name evidence="19" type="ORF">Cgig2_000932</name>
</gene>
<keyword evidence="8 13" id="KW-0067">ATP-binding</keyword>
<keyword evidence="3 13" id="KW-0723">Serine/threonine-protein kinase</keyword>
<dbReference type="InterPro" id="IPR008271">
    <property type="entry name" value="Ser/Thr_kinase_AS"/>
</dbReference>
<dbReference type="AlphaFoldDB" id="A0A9Q1KM37"/>
<comment type="similarity">
    <text evidence="13">Belongs to the protein kinase superfamily. Ser/Thr protein kinase family.</text>
</comment>
<dbReference type="InterPro" id="IPR003609">
    <property type="entry name" value="Pan_app"/>
</dbReference>
<reference evidence="19" key="1">
    <citation type="submission" date="2022-04" db="EMBL/GenBank/DDBJ databases">
        <title>Carnegiea gigantea Genome sequencing and assembly v2.</title>
        <authorList>
            <person name="Copetti D."/>
            <person name="Sanderson M.J."/>
            <person name="Burquez A."/>
            <person name="Wojciechowski M.F."/>
        </authorList>
    </citation>
    <scope>NUCLEOTIDE SEQUENCE</scope>
    <source>
        <strain evidence="19">SGP5-SGP5p</strain>
        <tissue evidence="19">Aerial part</tissue>
    </source>
</reference>
<keyword evidence="20" id="KW-1185">Reference proteome</keyword>
<dbReference type="SMART" id="SM00220">
    <property type="entry name" value="S_TKc"/>
    <property type="match status" value="1"/>
</dbReference>
<dbReference type="InterPro" id="IPR036426">
    <property type="entry name" value="Bulb-type_lectin_dom_sf"/>
</dbReference>
<feature type="domain" description="Apple" evidence="18">
    <location>
        <begin position="246"/>
        <end position="332"/>
    </location>
</feature>
<evidence type="ECO:0000256" key="5">
    <source>
        <dbReference type="ARBA" id="ARBA00022729"/>
    </source>
</evidence>
<evidence type="ECO:0000256" key="10">
    <source>
        <dbReference type="ARBA" id="ARBA00023180"/>
    </source>
</evidence>
<evidence type="ECO:0000256" key="13">
    <source>
        <dbReference type="PIRNR" id="PIRNR000641"/>
    </source>
</evidence>
<evidence type="ECO:0000256" key="8">
    <source>
        <dbReference type="ARBA" id="ARBA00022840"/>
    </source>
</evidence>
<dbReference type="SMART" id="SM00108">
    <property type="entry name" value="B_lectin"/>
    <property type="match status" value="1"/>
</dbReference>
<keyword evidence="7 13" id="KW-0418">Kinase</keyword>
<keyword evidence="10" id="KW-0325">Glycoprotein</keyword>
<dbReference type="FunFam" id="1.10.510.10:FF:000060">
    <property type="entry name" value="G-type lectin S-receptor-like serine/threonine-protein kinase"/>
    <property type="match status" value="1"/>
</dbReference>
<keyword evidence="15" id="KW-0812">Transmembrane</keyword>
<dbReference type="InterPro" id="IPR011009">
    <property type="entry name" value="Kinase-like_dom_sf"/>
</dbReference>
<dbReference type="Gene3D" id="3.50.4.10">
    <property type="entry name" value="Hepatocyte Growth Factor"/>
    <property type="match status" value="1"/>
</dbReference>
<evidence type="ECO:0000256" key="6">
    <source>
        <dbReference type="ARBA" id="ARBA00022741"/>
    </source>
</evidence>
<dbReference type="OrthoDB" id="785331at2759"/>
<dbReference type="Pfam" id="PF01453">
    <property type="entry name" value="B_lectin"/>
    <property type="match status" value="1"/>
</dbReference>
<dbReference type="Proteomes" id="UP001153076">
    <property type="component" value="Unassembled WGS sequence"/>
</dbReference>
<accession>A0A9Q1KM37</accession>
<dbReference type="InterPro" id="IPR024171">
    <property type="entry name" value="SRK-like_kinase"/>
</dbReference>
<keyword evidence="15" id="KW-0472">Membrane</keyword>
<dbReference type="CDD" id="cd00028">
    <property type="entry name" value="B_lectin"/>
    <property type="match status" value="1"/>
</dbReference>
<dbReference type="InterPro" id="IPR001480">
    <property type="entry name" value="Bulb-type_lectin_dom"/>
</dbReference>
<comment type="caution">
    <text evidence="19">The sequence shown here is derived from an EMBL/GenBank/DDBJ whole genome shotgun (WGS) entry which is preliminary data.</text>
</comment>
<keyword evidence="2" id="KW-1003">Cell membrane</keyword>
<evidence type="ECO:0000256" key="12">
    <source>
        <dbReference type="ARBA" id="ARBA00048679"/>
    </source>
</evidence>
<evidence type="ECO:0000313" key="19">
    <source>
        <dbReference type="EMBL" id="KAJ8446135.1"/>
    </source>
</evidence>
<dbReference type="InterPro" id="IPR000719">
    <property type="entry name" value="Prot_kinase_dom"/>
</dbReference>
<keyword evidence="15" id="KW-1133">Transmembrane helix</keyword>
<dbReference type="Gene3D" id="1.10.510.10">
    <property type="entry name" value="Transferase(Phosphotransferase) domain 1"/>
    <property type="match status" value="1"/>
</dbReference>
<evidence type="ECO:0000256" key="3">
    <source>
        <dbReference type="ARBA" id="ARBA00022527"/>
    </source>
</evidence>
<comment type="catalytic activity">
    <reaction evidence="11 13">
        <text>L-threonyl-[protein] + ATP = O-phospho-L-threonyl-[protein] + ADP + H(+)</text>
        <dbReference type="Rhea" id="RHEA:46608"/>
        <dbReference type="Rhea" id="RHEA-COMP:11060"/>
        <dbReference type="Rhea" id="RHEA-COMP:11605"/>
        <dbReference type="ChEBI" id="CHEBI:15378"/>
        <dbReference type="ChEBI" id="CHEBI:30013"/>
        <dbReference type="ChEBI" id="CHEBI:30616"/>
        <dbReference type="ChEBI" id="CHEBI:61977"/>
        <dbReference type="ChEBI" id="CHEBI:456216"/>
        <dbReference type="EC" id="2.7.11.1"/>
    </reaction>
</comment>
<dbReference type="GO" id="GO:0004674">
    <property type="term" value="F:protein serine/threonine kinase activity"/>
    <property type="evidence" value="ECO:0007669"/>
    <property type="project" value="UniProtKB-KW"/>
</dbReference>
<evidence type="ECO:0000259" key="17">
    <source>
        <dbReference type="PROSITE" id="PS50927"/>
    </source>
</evidence>
<dbReference type="PIRSF" id="PIRSF000641">
    <property type="entry name" value="SRK"/>
    <property type="match status" value="1"/>
</dbReference>
<feature type="domain" description="Bulb-type lectin" evidence="17">
    <location>
        <begin position="10"/>
        <end position="130"/>
    </location>
</feature>
<evidence type="ECO:0000256" key="7">
    <source>
        <dbReference type="ARBA" id="ARBA00022777"/>
    </source>
</evidence>
<evidence type="ECO:0000259" key="18">
    <source>
        <dbReference type="PROSITE" id="PS50948"/>
    </source>
</evidence>
<evidence type="ECO:0000256" key="14">
    <source>
        <dbReference type="SAM" id="MobiDB-lite"/>
    </source>
</evidence>
<dbReference type="GO" id="GO:0005886">
    <property type="term" value="C:plasma membrane"/>
    <property type="evidence" value="ECO:0007669"/>
    <property type="project" value="UniProtKB-SubCell"/>
</dbReference>
<dbReference type="SMART" id="SM00473">
    <property type="entry name" value="PAN_AP"/>
    <property type="match status" value="1"/>
</dbReference>
<evidence type="ECO:0000259" key="16">
    <source>
        <dbReference type="PROSITE" id="PS50011"/>
    </source>
</evidence>
<evidence type="ECO:0000256" key="15">
    <source>
        <dbReference type="SAM" id="Phobius"/>
    </source>
</evidence>
<comment type="subcellular location">
    <subcellularLocation>
        <location evidence="1">Cell membrane</location>
        <topology evidence="1">Single-pass type I membrane protein</topology>
    </subcellularLocation>
</comment>
<dbReference type="SUPFAM" id="SSF56112">
    <property type="entry name" value="Protein kinase-like (PK-like)"/>
    <property type="match status" value="1"/>
</dbReference>
<name>A0A9Q1KM37_9CARY</name>
<dbReference type="Pfam" id="PF08276">
    <property type="entry name" value="PAN_2"/>
    <property type="match status" value="1"/>
</dbReference>
<dbReference type="PROSITE" id="PS00108">
    <property type="entry name" value="PROTEIN_KINASE_ST"/>
    <property type="match status" value="1"/>
</dbReference>
<organism evidence="19 20">
    <name type="scientific">Carnegiea gigantea</name>
    <dbReference type="NCBI Taxonomy" id="171969"/>
    <lineage>
        <taxon>Eukaryota</taxon>
        <taxon>Viridiplantae</taxon>
        <taxon>Streptophyta</taxon>
        <taxon>Embryophyta</taxon>
        <taxon>Tracheophyta</taxon>
        <taxon>Spermatophyta</taxon>
        <taxon>Magnoliopsida</taxon>
        <taxon>eudicotyledons</taxon>
        <taxon>Gunneridae</taxon>
        <taxon>Pentapetalae</taxon>
        <taxon>Caryophyllales</taxon>
        <taxon>Cactineae</taxon>
        <taxon>Cactaceae</taxon>
        <taxon>Cactoideae</taxon>
        <taxon>Echinocereeae</taxon>
        <taxon>Carnegiea</taxon>
    </lineage>
</organism>
<dbReference type="CDD" id="cd01098">
    <property type="entry name" value="PAN_AP_plant"/>
    <property type="match status" value="1"/>
</dbReference>
<feature type="domain" description="Protein kinase" evidence="16">
    <location>
        <begin position="428"/>
        <end position="670"/>
    </location>
</feature>
<proteinExistence type="inferred from homology"/>
<keyword evidence="9" id="KW-1015">Disulfide bond</keyword>
<evidence type="ECO:0000256" key="4">
    <source>
        <dbReference type="ARBA" id="ARBA00022679"/>
    </source>
</evidence>
<feature type="transmembrane region" description="Helical" evidence="15">
    <location>
        <begin position="360"/>
        <end position="383"/>
    </location>
</feature>
<evidence type="ECO:0000256" key="11">
    <source>
        <dbReference type="ARBA" id="ARBA00047899"/>
    </source>
</evidence>
<evidence type="ECO:0000313" key="20">
    <source>
        <dbReference type="Proteomes" id="UP001153076"/>
    </source>
</evidence>
<dbReference type="EMBL" id="JAKOGI010000059">
    <property type="protein sequence ID" value="KAJ8446135.1"/>
    <property type="molecule type" value="Genomic_DNA"/>
</dbReference>
<dbReference type="GO" id="GO:0005524">
    <property type="term" value="F:ATP binding"/>
    <property type="evidence" value="ECO:0007669"/>
    <property type="project" value="UniProtKB-KW"/>
</dbReference>
<dbReference type="PROSITE" id="PS50011">
    <property type="entry name" value="PROTEIN_KINASE_DOM"/>
    <property type="match status" value="1"/>
</dbReference>
<dbReference type="PROSITE" id="PS50948">
    <property type="entry name" value="PAN"/>
    <property type="match status" value="1"/>
</dbReference>
<evidence type="ECO:0000256" key="9">
    <source>
        <dbReference type="ARBA" id="ARBA00023157"/>
    </source>
</evidence>
<dbReference type="PANTHER" id="PTHR27002:SF851">
    <property type="entry name" value="G-TYPE LECTIN S-RECEPTOR-LIKE SERINE_THREONINE-PROTEIN KINASE SD1-1"/>
    <property type="match status" value="1"/>
</dbReference>
<evidence type="ECO:0000256" key="2">
    <source>
        <dbReference type="ARBA" id="ARBA00022475"/>
    </source>
</evidence>
<comment type="catalytic activity">
    <reaction evidence="12 13">
        <text>L-seryl-[protein] + ATP = O-phospho-L-seryl-[protein] + ADP + H(+)</text>
        <dbReference type="Rhea" id="RHEA:17989"/>
        <dbReference type="Rhea" id="RHEA-COMP:9863"/>
        <dbReference type="Rhea" id="RHEA-COMP:11604"/>
        <dbReference type="ChEBI" id="CHEBI:15378"/>
        <dbReference type="ChEBI" id="CHEBI:29999"/>
        <dbReference type="ChEBI" id="CHEBI:30616"/>
        <dbReference type="ChEBI" id="CHEBI:83421"/>
        <dbReference type="ChEBI" id="CHEBI:456216"/>
        <dbReference type="EC" id="2.7.11.1"/>
    </reaction>
</comment>
<dbReference type="PANTHER" id="PTHR27002">
    <property type="entry name" value="RECEPTOR-LIKE SERINE/THREONINE-PROTEIN KINASE SD1-8"/>
    <property type="match status" value="1"/>
</dbReference>
<dbReference type="Gene3D" id="2.90.10.10">
    <property type="entry name" value="Bulb-type lectin domain"/>
    <property type="match status" value="1"/>
</dbReference>
<sequence>MCLIIASIAQDTITLTRSVKEGETLVSAHGNFKLGFFSPDSQGKYVGIWFNNIPDKTYVRFASRERPLIGSSGVLQITYNSILQLVNGTGGIMWSMNASRSIQNPIAQLLDSGNLVIRDQNDASSDNDLWQSFDYPSDSLLSRMKLGRDLITGFDRFPTFWRSSNDPSPGSYTYRINPRGYPQLVLYKNSVKISRDGPWNGFWFSGYSIIDPDLTSEYRFVFNSTETYYVCNLINTSVIAMDRILSTDKGFVKYSNVKLPDTRNAWYNTTMNLDECQRQCLRNCSCVAYANLYASLKADGESGCLLWFDTLTDVKEIGINQGKQIQYTPLSAGNGEKDFNEMPNFILIGDKGSEAGKRRIWISVCSSFLCLLLLSGIIMFVLWRRKAAKRKAKVRGGAGESGVNNSKNQASELPIFAFNVVAPATNFFSPANKLGEGGFRPVYKFSNCVHHNSLGVLDDGQQIAVKRLCKDSKQGLEEFKNEAIFIAKLQHRNLVKLCFEIIKGIARGLLCLHQDSQLRIVHRDLKASNILLDSEMKVKISDFGMARSFDGCEDEAKTKRVVGTYGYMPPEYAIDGLFSVKFDVFSFGVLMLEIVSGKRNRGFNHPDHHHNLLGHAWMLFREGTSSDIVDPLIRNSSYEQQMQRSIHISLPCVQQHTEDRPTMPLVNVMLSSNCELPEPKQPGFYIARYVQQESISGKNGSSSNDEMTTTLLFGR</sequence>
<keyword evidence="5" id="KW-0732">Signal</keyword>
<dbReference type="EC" id="2.7.11.1" evidence="13"/>
<dbReference type="Gene3D" id="3.30.200.20">
    <property type="entry name" value="Phosphorylase Kinase, domain 1"/>
    <property type="match status" value="1"/>
</dbReference>
<protein>
    <recommendedName>
        <fullName evidence="13">Receptor-like serine/threonine-protein kinase</fullName>
        <ecNumber evidence="13">2.7.11.1</ecNumber>
    </recommendedName>
</protein>
<dbReference type="Pfam" id="PF00069">
    <property type="entry name" value="Pkinase"/>
    <property type="match status" value="1"/>
</dbReference>
<dbReference type="PROSITE" id="PS50927">
    <property type="entry name" value="BULB_LECTIN"/>
    <property type="match status" value="1"/>
</dbReference>
<keyword evidence="4 13" id="KW-0808">Transferase</keyword>